<reference evidence="1 2" key="1">
    <citation type="submission" date="2019-02" db="EMBL/GenBank/DDBJ databases">
        <title>Draft genome sequences of novel Actinobacteria.</title>
        <authorList>
            <person name="Sahin N."/>
            <person name="Ay H."/>
            <person name="Saygin H."/>
        </authorList>
    </citation>
    <scope>NUCLEOTIDE SEQUENCE [LARGE SCALE GENOMIC DNA]</scope>
    <source>
        <strain evidence="1 2">16K104</strain>
    </source>
</reference>
<dbReference type="AlphaFoldDB" id="A0A4R4XH31"/>
<protein>
    <recommendedName>
        <fullName evidence="3">DUF4192 family protein</fullName>
    </recommendedName>
</protein>
<proteinExistence type="predicted"/>
<dbReference type="Proteomes" id="UP000295172">
    <property type="component" value="Unassembled WGS sequence"/>
</dbReference>
<evidence type="ECO:0000313" key="2">
    <source>
        <dbReference type="Proteomes" id="UP000295172"/>
    </source>
</evidence>
<evidence type="ECO:0008006" key="3">
    <source>
        <dbReference type="Google" id="ProtNLM"/>
    </source>
</evidence>
<comment type="caution">
    <text evidence="1">The sequence shown here is derived from an EMBL/GenBank/DDBJ whole genome shotgun (WGS) entry which is preliminary data.</text>
</comment>
<dbReference type="EMBL" id="SMKR01000005">
    <property type="protein sequence ID" value="TDD30126.1"/>
    <property type="molecule type" value="Genomic_DNA"/>
</dbReference>
<accession>A0A4R4XH31</accession>
<dbReference type="RefSeq" id="WP_132315658.1">
    <property type="nucleotide sequence ID" value="NZ_SMKR01000005.1"/>
</dbReference>
<evidence type="ECO:0000313" key="1">
    <source>
        <dbReference type="EMBL" id="TDD30126.1"/>
    </source>
</evidence>
<gene>
    <name evidence="1" type="ORF">E1218_02245</name>
</gene>
<organism evidence="1 2">
    <name type="scientific">Kribbella turkmenica</name>
    <dbReference type="NCBI Taxonomy" id="2530375"/>
    <lineage>
        <taxon>Bacteria</taxon>
        <taxon>Bacillati</taxon>
        <taxon>Actinomycetota</taxon>
        <taxon>Actinomycetes</taxon>
        <taxon>Propionibacteriales</taxon>
        <taxon>Kribbellaceae</taxon>
        <taxon>Kribbella</taxon>
    </lineage>
</organism>
<name>A0A4R4XH31_9ACTN</name>
<sequence length="150" mass="16005">MSFQDLPPTWTDHPLSDPCLATDVVDLLVSLGDRHRGTFTVVLCDQDTRYRAALAVDLPSEFEHQGRSLAAGDLCTSALTPIMPAVRTAPGTTMLLALGRPGPPTLPALDTEWATAATRTCQAAQVPLLGFYVATPQHIYEPLRPAVAAA</sequence>
<dbReference type="OrthoDB" id="3822678at2"/>
<keyword evidence="2" id="KW-1185">Reference proteome</keyword>